<feature type="domain" description="KOW" evidence="1">
    <location>
        <begin position="82"/>
        <end position="109"/>
    </location>
</feature>
<evidence type="ECO:0000313" key="3">
    <source>
        <dbReference type="Proteomes" id="UP001232159"/>
    </source>
</evidence>
<dbReference type="Gene3D" id="2.30.30.30">
    <property type="match status" value="1"/>
</dbReference>
<evidence type="ECO:0000313" key="2">
    <source>
        <dbReference type="EMBL" id="UYE92531.1"/>
    </source>
</evidence>
<dbReference type="Proteomes" id="UP001232159">
    <property type="component" value="Segment"/>
</dbReference>
<protein>
    <recommendedName>
        <fullName evidence="1">KOW domain-containing protein</fullName>
    </recommendedName>
</protein>
<accession>A0AAE9T4A4</accession>
<dbReference type="InterPro" id="IPR008991">
    <property type="entry name" value="Translation_prot_SH3-like_sf"/>
</dbReference>
<dbReference type="SUPFAM" id="SSF50104">
    <property type="entry name" value="Translation proteins SH3-like domain"/>
    <property type="match status" value="1"/>
</dbReference>
<organism evidence="2 3">
    <name type="scientific">Enterococcus phage H1</name>
    <dbReference type="NCBI Taxonomy" id="2982918"/>
    <lineage>
        <taxon>Viruses</taxon>
        <taxon>Duplodnaviria</taxon>
        <taxon>Heunggongvirae</taxon>
        <taxon>Uroviricota</taxon>
        <taxon>Caudoviricetes</taxon>
    </lineage>
</organism>
<evidence type="ECO:0000259" key="1">
    <source>
        <dbReference type="SMART" id="SM00739"/>
    </source>
</evidence>
<dbReference type="SMART" id="SM00739">
    <property type="entry name" value="KOW"/>
    <property type="match status" value="2"/>
</dbReference>
<dbReference type="EMBL" id="OP534061">
    <property type="protein sequence ID" value="UYE92531.1"/>
    <property type="molecule type" value="Genomic_DNA"/>
</dbReference>
<feature type="domain" description="KOW" evidence="1">
    <location>
        <begin position="6"/>
        <end position="34"/>
    </location>
</feature>
<reference evidence="2" key="1">
    <citation type="submission" date="2022-09" db="EMBL/GenBank/DDBJ databases">
        <authorList>
            <person name="Murray E."/>
            <person name="Buttimer C."/>
            <person name="Hill C."/>
        </authorList>
    </citation>
    <scope>NUCLEOTIDE SEQUENCE</scope>
</reference>
<sequence>MNDFQLINVGSRVVVTVEGIFKDEIGTVEQIYFDDLSANVFLDSYGAPEIFSFSCLRPINDDCLPSVEEMVKEAKETLVIDKFDIGDKVEILTGEFTGSIGTVKCINQDKNSITIVLPISTTYSKTINFKPDELDVVHAKDSLPISALKISELEEVLRLKKDIQTQENFARMHNEQAKKFKKQLEEFYAKLQDKYGAHDNED</sequence>
<keyword evidence="3" id="KW-1185">Reference proteome</keyword>
<proteinExistence type="predicted"/>
<dbReference type="InterPro" id="IPR014722">
    <property type="entry name" value="Rib_uL2_dom2"/>
</dbReference>
<gene>
    <name evidence="2" type="ORF">H1_111</name>
</gene>
<dbReference type="InterPro" id="IPR005824">
    <property type="entry name" value="KOW"/>
</dbReference>
<name>A0AAE9T4A4_9CAUD</name>